<accession>A0ABZ0JNP0</accession>
<dbReference type="RefSeq" id="WP_317844507.1">
    <property type="nucleotide sequence ID" value="NZ_CP126170.1"/>
</dbReference>
<keyword evidence="2" id="KW-1185">Reference proteome</keyword>
<reference evidence="1 2" key="1">
    <citation type="submission" date="2023-05" db="EMBL/GenBank/DDBJ databases">
        <title>Xanthomonas rydalmerenesis sp. nov., a novel Xanthomonas species isolated from Fragaria x ananassa.</title>
        <authorList>
            <person name="McKnight D.J.E."/>
            <person name="Wong-Bajracharya J."/>
            <person name="Okoh E.B."/>
            <person name="Snijders F."/>
            <person name="Lidbetter F."/>
            <person name="Webster J."/>
            <person name="Djordjevic S.P."/>
            <person name="Bogema D.R."/>
            <person name="Chapman T.A."/>
        </authorList>
    </citation>
    <scope>NUCLEOTIDE SEQUENCE [LARGE SCALE GENOMIC DNA]</scope>
    <source>
        <strain evidence="1 2">DAR34883</strain>
    </source>
</reference>
<proteinExistence type="predicted"/>
<gene>
    <name evidence="1" type="ORF">QN243_02870</name>
</gene>
<sequence>MSRAYLFIYDATVGTRDEVKNALNSVPLITHWRYDIPNCFYVVSDGSAQELYDQFVSVNGTKGRFMFIEASPNRQGQMLPDTWHLLTHKTYKPKSK</sequence>
<dbReference type="EMBL" id="CP126172">
    <property type="protein sequence ID" value="WOS41434.1"/>
    <property type="molecule type" value="Genomic_DNA"/>
</dbReference>
<organism evidence="1 2">
    <name type="scientific">Xanthomonas rydalmerensis</name>
    <dbReference type="NCBI Taxonomy" id="3046274"/>
    <lineage>
        <taxon>Bacteria</taxon>
        <taxon>Pseudomonadati</taxon>
        <taxon>Pseudomonadota</taxon>
        <taxon>Gammaproteobacteria</taxon>
        <taxon>Lysobacterales</taxon>
        <taxon>Lysobacteraceae</taxon>
        <taxon>Xanthomonas</taxon>
    </lineage>
</organism>
<name>A0ABZ0JNP0_9XANT</name>
<protein>
    <submittedName>
        <fullName evidence="1">Uncharacterized protein</fullName>
    </submittedName>
</protein>
<dbReference type="Proteomes" id="UP001302020">
    <property type="component" value="Chromosome"/>
</dbReference>
<evidence type="ECO:0000313" key="1">
    <source>
        <dbReference type="EMBL" id="WOS41434.1"/>
    </source>
</evidence>
<evidence type="ECO:0000313" key="2">
    <source>
        <dbReference type="Proteomes" id="UP001302020"/>
    </source>
</evidence>